<dbReference type="InterPro" id="IPR029044">
    <property type="entry name" value="Nucleotide-diphossugar_trans"/>
</dbReference>
<dbReference type="EC" id="2.7.7.60" evidence="3"/>
<gene>
    <name evidence="3 4" type="primary">ispD</name>
    <name evidence="4" type="ORF">ACFSSA_03530</name>
</gene>
<keyword evidence="1 3" id="KW-0808">Transferase</keyword>
<dbReference type="SUPFAM" id="SSF53448">
    <property type="entry name" value="Nucleotide-diphospho-sugar transferases"/>
    <property type="match status" value="1"/>
</dbReference>
<evidence type="ECO:0000256" key="1">
    <source>
        <dbReference type="ARBA" id="ARBA00022679"/>
    </source>
</evidence>
<keyword evidence="3" id="KW-0414">Isoprene biosynthesis</keyword>
<feature type="site" description="Positions MEP for the nucleophilic attack" evidence="3">
    <location>
        <position position="148"/>
    </location>
</feature>
<dbReference type="CDD" id="cd02516">
    <property type="entry name" value="CDP-ME_synthetase"/>
    <property type="match status" value="1"/>
</dbReference>
<name>A0ABW5D3V0_9BACT</name>
<comment type="similarity">
    <text evidence="3">Belongs to the IspD/TarI cytidylyltransferase family. IspD subfamily.</text>
</comment>
<keyword evidence="5" id="KW-1185">Reference proteome</keyword>
<dbReference type="RefSeq" id="WP_386818393.1">
    <property type="nucleotide sequence ID" value="NZ_JBHUIT010000002.1"/>
</dbReference>
<comment type="function">
    <text evidence="3">Catalyzes the formation of 4-diphosphocytidyl-2-C-methyl-D-erythritol from CTP and 2-C-methyl-D-erythritol 4-phosphate (MEP).</text>
</comment>
<dbReference type="GO" id="GO:0050518">
    <property type="term" value="F:2-C-methyl-D-erythritol 4-phosphate cytidylyltransferase activity"/>
    <property type="evidence" value="ECO:0007669"/>
    <property type="project" value="UniProtKB-EC"/>
</dbReference>
<keyword evidence="2 3" id="KW-0548">Nucleotidyltransferase</keyword>
<evidence type="ECO:0000256" key="2">
    <source>
        <dbReference type="ARBA" id="ARBA00022695"/>
    </source>
</evidence>
<dbReference type="InterPro" id="IPR050088">
    <property type="entry name" value="IspD/TarI_cytidylyltransf_bact"/>
</dbReference>
<proteinExistence type="inferred from homology"/>
<organism evidence="4 5">
    <name type="scientific">Luteolibacter algae</name>
    <dbReference type="NCBI Taxonomy" id="454151"/>
    <lineage>
        <taxon>Bacteria</taxon>
        <taxon>Pseudomonadati</taxon>
        <taxon>Verrucomicrobiota</taxon>
        <taxon>Verrucomicrobiia</taxon>
        <taxon>Verrucomicrobiales</taxon>
        <taxon>Verrucomicrobiaceae</taxon>
        <taxon>Luteolibacter</taxon>
    </lineage>
</organism>
<dbReference type="NCBIfam" id="TIGR00453">
    <property type="entry name" value="ispD"/>
    <property type="match status" value="1"/>
</dbReference>
<feature type="site" description="Transition state stabilizer" evidence="3">
    <location>
        <position position="15"/>
    </location>
</feature>
<dbReference type="Proteomes" id="UP001597375">
    <property type="component" value="Unassembled WGS sequence"/>
</dbReference>
<dbReference type="InterPro" id="IPR034683">
    <property type="entry name" value="IspD/TarI"/>
</dbReference>
<dbReference type="PANTHER" id="PTHR32125:SF4">
    <property type="entry name" value="2-C-METHYL-D-ERYTHRITOL 4-PHOSPHATE CYTIDYLYLTRANSFERASE, CHLOROPLASTIC"/>
    <property type="match status" value="1"/>
</dbReference>
<comment type="pathway">
    <text evidence="3">Isoprenoid biosynthesis; isopentenyl diphosphate biosynthesis via DXP pathway; isopentenyl diphosphate from 1-deoxy-D-xylulose 5-phosphate: step 2/6.</text>
</comment>
<comment type="caution">
    <text evidence="4">The sequence shown here is derived from an EMBL/GenBank/DDBJ whole genome shotgun (WGS) entry which is preliminary data.</text>
</comment>
<dbReference type="InterPro" id="IPR001228">
    <property type="entry name" value="IspD"/>
</dbReference>
<comment type="catalytic activity">
    <reaction evidence="3">
        <text>2-C-methyl-D-erythritol 4-phosphate + CTP + H(+) = 4-CDP-2-C-methyl-D-erythritol + diphosphate</text>
        <dbReference type="Rhea" id="RHEA:13429"/>
        <dbReference type="ChEBI" id="CHEBI:15378"/>
        <dbReference type="ChEBI" id="CHEBI:33019"/>
        <dbReference type="ChEBI" id="CHEBI:37563"/>
        <dbReference type="ChEBI" id="CHEBI:57823"/>
        <dbReference type="ChEBI" id="CHEBI:58262"/>
        <dbReference type="EC" id="2.7.7.60"/>
    </reaction>
</comment>
<dbReference type="EMBL" id="JBHUIT010000002">
    <property type="protein sequence ID" value="MFD2255737.1"/>
    <property type="molecule type" value="Genomic_DNA"/>
</dbReference>
<evidence type="ECO:0000313" key="5">
    <source>
        <dbReference type="Proteomes" id="UP001597375"/>
    </source>
</evidence>
<dbReference type="PANTHER" id="PTHR32125">
    <property type="entry name" value="2-C-METHYL-D-ERYTHRITOL 4-PHOSPHATE CYTIDYLYLTRANSFERASE, CHLOROPLASTIC"/>
    <property type="match status" value="1"/>
</dbReference>
<feature type="site" description="Positions MEP for the nucleophilic attack" evidence="3">
    <location>
        <position position="204"/>
    </location>
</feature>
<protein>
    <recommendedName>
        <fullName evidence="3">2-C-methyl-D-erythritol 4-phosphate cytidylyltransferase</fullName>
        <ecNumber evidence="3">2.7.7.60</ecNumber>
    </recommendedName>
    <alternativeName>
        <fullName evidence="3">4-diphosphocytidyl-2C-methyl-D-erythritol synthase</fullName>
    </alternativeName>
    <alternativeName>
        <fullName evidence="3">MEP cytidylyltransferase</fullName>
        <shortName evidence="3">MCT</shortName>
    </alternativeName>
</protein>
<feature type="site" description="Transition state stabilizer" evidence="3">
    <location>
        <position position="20"/>
    </location>
</feature>
<dbReference type="HAMAP" id="MF_00108">
    <property type="entry name" value="IspD"/>
    <property type="match status" value="1"/>
</dbReference>
<evidence type="ECO:0000313" key="4">
    <source>
        <dbReference type="EMBL" id="MFD2255737.1"/>
    </source>
</evidence>
<accession>A0ABW5D3V0</accession>
<reference evidence="5" key="1">
    <citation type="journal article" date="2019" name="Int. J. Syst. Evol. Microbiol.">
        <title>The Global Catalogue of Microorganisms (GCM) 10K type strain sequencing project: providing services to taxonomists for standard genome sequencing and annotation.</title>
        <authorList>
            <consortium name="The Broad Institute Genomics Platform"/>
            <consortium name="The Broad Institute Genome Sequencing Center for Infectious Disease"/>
            <person name="Wu L."/>
            <person name="Ma J."/>
        </authorList>
    </citation>
    <scope>NUCLEOTIDE SEQUENCE [LARGE SCALE GENOMIC DNA]</scope>
    <source>
        <strain evidence="5">CGMCC 4.7106</strain>
    </source>
</reference>
<sequence>MNCTAIIVAAGSSRRMGFDKLAASLGGIPVLARTVATFMDCPDIAEIILVTPQERMSLLDQSRFTKPLIRIDGGEERHLSVAAGLAVVSGKSDFIAVHDAARPLVSQADIAATVLAAKEHGAASLARRVTETLKRSDDSDFMIGAISRENLWFMETPQIFQADLLRSAYRHILEENILVTDETSAIEALGEKVKLIPSTSPNTKITTPADLQTL</sequence>
<dbReference type="Gene3D" id="3.90.550.10">
    <property type="entry name" value="Spore Coat Polysaccharide Biosynthesis Protein SpsA, Chain A"/>
    <property type="match status" value="1"/>
</dbReference>
<evidence type="ECO:0000256" key="3">
    <source>
        <dbReference type="HAMAP-Rule" id="MF_00108"/>
    </source>
</evidence>
<dbReference type="Pfam" id="PF01128">
    <property type="entry name" value="IspD"/>
    <property type="match status" value="1"/>
</dbReference>